<evidence type="ECO:0000313" key="2">
    <source>
        <dbReference type="Proteomes" id="UP000031668"/>
    </source>
</evidence>
<proteinExistence type="predicted"/>
<keyword evidence="2" id="KW-1185">Reference proteome</keyword>
<dbReference type="Proteomes" id="UP000031668">
    <property type="component" value="Unassembled WGS sequence"/>
</dbReference>
<dbReference type="AlphaFoldDB" id="A0A0C2MSD3"/>
<gene>
    <name evidence="1" type="ORF">RF11_00470</name>
</gene>
<organism evidence="1 2">
    <name type="scientific">Thelohanellus kitauei</name>
    <name type="common">Myxosporean</name>
    <dbReference type="NCBI Taxonomy" id="669202"/>
    <lineage>
        <taxon>Eukaryota</taxon>
        <taxon>Metazoa</taxon>
        <taxon>Cnidaria</taxon>
        <taxon>Myxozoa</taxon>
        <taxon>Myxosporea</taxon>
        <taxon>Bivalvulida</taxon>
        <taxon>Platysporina</taxon>
        <taxon>Myxobolidae</taxon>
        <taxon>Thelohanellus</taxon>
    </lineage>
</organism>
<reference evidence="1 2" key="1">
    <citation type="journal article" date="2014" name="Genome Biol. Evol.">
        <title>The genome of the myxosporean Thelohanellus kitauei shows adaptations to nutrient acquisition within its fish host.</title>
        <authorList>
            <person name="Yang Y."/>
            <person name="Xiong J."/>
            <person name="Zhou Z."/>
            <person name="Huo F."/>
            <person name="Miao W."/>
            <person name="Ran C."/>
            <person name="Liu Y."/>
            <person name="Zhang J."/>
            <person name="Feng J."/>
            <person name="Wang M."/>
            <person name="Wang M."/>
            <person name="Wang L."/>
            <person name="Yao B."/>
        </authorList>
    </citation>
    <scope>NUCLEOTIDE SEQUENCE [LARGE SCALE GENOMIC DNA]</scope>
    <source>
        <strain evidence="1">Wuqing</strain>
    </source>
</reference>
<dbReference type="EMBL" id="JWZT01003307">
    <property type="protein sequence ID" value="KII67115.1"/>
    <property type="molecule type" value="Genomic_DNA"/>
</dbReference>
<evidence type="ECO:0000313" key="1">
    <source>
        <dbReference type="EMBL" id="KII67115.1"/>
    </source>
</evidence>
<protein>
    <submittedName>
        <fullName evidence="1">Uncharacterized protein</fullName>
    </submittedName>
</protein>
<name>A0A0C2MSD3_THEKT</name>
<accession>A0A0C2MSD3</accession>
<comment type="caution">
    <text evidence="1">The sequence shown here is derived from an EMBL/GenBank/DDBJ whole genome shotgun (WGS) entry which is preliminary data.</text>
</comment>
<sequence length="106" mass="12787">MLKYFLKTHCRSLSDQFISNSIHFRVTPEYMDSSMFVVDSWKLNHSKFRHNEGYLQVTLWPSNSSDYYKMFLFDLFSVENFQANDIEYHLRENRGYYAVITAKTMD</sequence>